<protein>
    <submittedName>
        <fullName evidence="1">Uncharacterized protein</fullName>
    </submittedName>
</protein>
<dbReference type="AlphaFoldDB" id="A0A0M5LE77"/>
<name>A0A0M5LE77_9GAMM</name>
<evidence type="ECO:0000313" key="1">
    <source>
        <dbReference type="EMBL" id="ALE51848.1"/>
    </source>
</evidence>
<accession>A0A0M5LE77</accession>
<keyword evidence="2" id="KW-1185">Reference proteome</keyword>
<dbReference type="KEGG" id="tho:SP60_00390"/>
<dbReference type="RefSeq" id="WP_053950760.1">
    <property type="nucleotide sequence ID" value="NZ_CP010552.1"/>
</dbReference>
<proteinExistence type="predicted"/>
<gene>
    <name evidence="1" type="ORF">SP60_00390</name>
</gene>
<evidence type="ECO:0000313" key="2">
    <source>
        <dbReference type="Proteomes" id="UP000058020"/>
    </source>
</evidence>
<organism evidence="1 2">
    <name type="scientific">Candidatus Thioglobus autotrophicus</name>
    <dbReference type="NCBI Taxonomy" id="1705394"/>
    <lineage>
        <taxon>Bacteria</taxon>
        <taxon>Pseudomonadati</taxon>
        <taxon>Pseudomonadota</taxon>
        <taxon>Gammaproteobacteria</taxon>
        <taxon>Candidatus Pseudothioglobaceae</taxon>
        <taxon>Candidatus Thioglobus</taxon>
    </lineage>
</organism>
<dbReference type="STRING" id="1705394.SP60_00390"/>
<dbReference type="Proteomes" id="UP000058020">
    <property type="component" value="Chromosome"/>
</dbReference>
<dbReference type="EMBL" id="CP010552">
    <property type="protein sequence ID" value="ALE51848.1"/>
    <property type="molecule type" value="Genomic_DNA"/>
</dbReference>
<reference evidence="1 2" key="1">
    <citation type="journal article" date="2015" name="Genome Announc.">
        <title>Genome Sequence of 'Candidatus Thioglobus autotrophica' Strain EF1, a Chemoautotroph from the SUP05 Clade of Marine Gammaproteobacteria.</title>
        <authorList>
            <person name="Shah V."/>
            <person name="Morris R.M."/>
        </authorList>
    </citation>
    <scope>NUCLEOTIDE SEQUENCE [LARGE SCALE GENOMIC DNA]</scope>
    <source>
        <strain evidence="1 2">EF1</strain>
    </source>
</reference>
<sequence length="71" mass="8078">MINNQQLTQAKALIQQYIQTDKAQEQLLASLIAVAEDLDHEQKRHCIEEINKLGGPCNHYFDLTDAIQADK</sequence>